<dbReference type="InterPro" id="IPR001789">
    <property type="entry name" value="Sig_transdc_resp-reg_receiver"/>
</dbReference>
<evidence type="ECO:0000256" key="1">
    <source>
        <dbReference type="PROSITE-ProRule" id="PRU00169"/>
    </source>
</evidence>
<dbReference type="GO" id="GO:0000160">
    <property type="term" value="P:phosphorelay signal transduction system"/>
    <property type="evidence" value="ECO:0007669"/>
    <property type="project" value="InterPro"/>
</dbReference>
<dbReference type="SMART" id="SM00448">
    <property type="entry name" value="REC"/>
    <property type="match status" value="1"/>
</dbReference>
<dbReference type="STRING" id="408657.SAMN04487995_0352"/>
<evidence type="ECO:0000259" key="2">
    <source>
        <dbReference type="PROSITE" id="PS50110"/>
    </source>
</evidence>
<gene>
    <name evidence="3" type="ORF">SAMN04487995_0352</name>
</gene>
<feature type="modified residue" description="4-aspartylphosphate" evidence="1">
    <location>
        <position position="77"/>
    </location>
</feature>
<dbReference type="Gene3D" id="3.40.50.2300">
    <property type="match status" value="1"/>
</dbReference>
<proteinExistence type="predicted"/>
<dbReference type="PANTHER" id="PTHR44520">
    <property type="entry name" value="RESPONSE REGULATOR RCP1-RELATED"/>
    <property type="match status" value="1"/>
</dbReference>
<dbReference type="InterPro" id="IPR052893">
    <property type="entry name" value="TCS_response_regulator"/>
</dbReference>
<dbReference type="PANTHER" id="PTHR44520:SF2">
    <property type="entry name" value="RESPONSE REGULATOR RCP1"/>
    <property type="match status" value="1"/>
</dbReference>
<dbReference type="SUPFAM" id="SSF52172">
    <property type="entry name" value="CheY-like"/>
    <property type="match status" value="1"/>
</dbReference>
<dbReference type="Pfam" id="PF00072">
    <property type="entry name" value="Response_reg"/>
    <property type="match status" value="1"/>
</dbReference>
<dbReference type="EMBL" id="FNXY01000001">
    <property type="protein sequence ID" value="SEI39409.1"/>
    <property type="molecule type" value="Genomic_DNA"/>
</dbReference>
<sequence>MARLFWKSKLKLKPYAQIMNKDGEIIIIEDDEDDRFLLEEVFNALQYPNKRVYFPDGLAALEYLHSNTSGPFIILSDINMPRLNGLELRNKLQTDAALNLKCIPYLFFSTAVNQKVVIDAYSSSAQGFFVKQTSFAELLDTITVIIEYWKRCAAPNNFT</sequence>
<name>A0A1H6Q6H5_9BACT</name>
<dbReference type="AlphaFoldDB" id="A0A1H6Q6H5"/>
<protein>
    <submittedName>
        <fullName evidence="3">CheY chemotaxis protein or a CheY-like REC (Receiver) domain</fullName>
    </submittedName>
</protein>
<evidence type="ECO:0000313" key="3">
    <source>
        <dbReference type="EMBL" id="SEI39409.1"/>
    </source>
</evidence>
<organism evidence="3 4">
    <name type="scientific">Dyadobacter koreensis</name>
    <dbReference type="NCBI Taxonomy" id="408657"/>
    <lineage>
        <taxon>Bacteria</taxon>
        <taxon>Pseudomonadati</taxon>
        <taxon>Bacteroidota</taxon>
        <taxon>Cytophagia</taxon>
        <taxon>Cytophagales</taxon>
        <taxon>Spirosomataceae</taxon>
        <taxon>Dyadobacter</taxon>
    </lineage>
</organism>
<feature type="domain" description="Response regulatory" evidence="2">
    <location>
        <begin position="24"/>
        <end position="146"/>
    </location>
</feature>
<accession>A0A1H6Q6H5</accession>
<dbReference type="PROSITE" id="PS50110">
    <property type="entry name" value="RESPONSE_REGULATORY"/>
    <property type="match status" value="1"/>
</dbReference>
<keyword evidence="4" id="KW-1185">Reference proteome</keyword>
<reference evidence="3 4" key="1">
    <citation type="submission" date="2016-10" db="EMBL/GenBank/DDBJ databases">
        <authorList>
            <person name="de Groot N.N."/>
        </authorList>
    </citation>
    <scope>NUCLEOTIDE SEQUENCE [LARGE SCALE GENOMIC DNA]</scope>
    <source>
        <strain evidence="3 4">DSM 19938</strain>
    </source>
</reference>
<keyword evidence="1" id="KW-0597">Phosphoprotein</keyword>
<dbReference type="InterPro" id="IPR011006">
    <property type="entry name" value="CheY-like_superfamily"/>
</dbReference>
<evidence type="ECO:0000313" key="4">
    <source>
        <dbReference type="Proteomes" id="UP000199532"/>
    </source>
</evidence>
<dbReference type="Proteomes" id="UP000199532">
    <property type="component" value="Unassembled WGS sequence"/>
</dbReference>